<dbReference type="Proteomes" id="UP000572051">
    <property type="component" value="Unassembled WGS sequence"/>
</dbReference>
<reference evidence="1 2" key="1">
    <citation type="submission" date="2020-07" db="EMBL/GenBank/DDBJ databases">
        <title>Sequencing the genomes of 1000 actinobacteria strains.</title>
        <authorList>
            <person name="Klenk H.-P."/>
        </authorList>
    </citation>
    <scope>NUCLEOTIDE SEQUENCE [LARGE SCALE GENOMIC DNA]</scope>
    <source>
        <strain evidence="1 2">DSM 44442</strain>
    </source>
</reference>
<protein>
    <recommendedName>
        <fullName evidence="3">DNA-binding protein</fullName>
    </recommendedName>
</protein>
<dbReference type="AlphaFoldDB" id="A0A7Z0JB91"/>
<comment type="caution">
    <text evidence="1">The sequence shown here is derived from an EMBL/GenBank/DDBJ whole genome shotgun (WGS) entry which is preliminary data.</text>
</comment>
<sequence length="130" mass="13876">MKGTLVLDSAGLSGFIAQDRKVMLLIDAALREDRAIVISAATIIEVQHRGVSTARLNWVLSRLKVEDLDKDGARAAAALLRRAGLHGHQYAIDSMVAEVALRQHPPVAVLTSDIGDMARLCGASVRLVGV</sequence>
<proteinExistence type="predicted"/>
<evidence type="ECO:0000313" key="2">
    <source>
        <dbReference type="Proteomes" id="UP000572051"/>
    </source>
</evidence>
<keyword evidence="2" id="KW-1185">Reference proteome</keyword>
<gene>
    <name evidence="1" type="ORF">HNR10_003974</name>
</gene>
<dbReference type="Gene3D" id="3.40.50.1010">
    <property type="entry name" value="5'-nuclease"/>
    <property type="match status" value="1"/>
</dbReference>
<name>A0A7Z0JB91_9ACTN</name>
<dbReference type="SUPFAM" id="SSF88723">
    <property type="entry name" value="PIN domain-like"/>
    <property type="match status" value="1"/>
</dbReference>
<dbReference type="EMBL" id="JACCFS010000001">
    <property type="protein sequence ID" value="NYJ36093.1"/>
    <property type="molecule type" value="Genomic_DNA"/>
</dbReference>
<evidence type="ECO:0000313" key="1">
    <source>
        <dbReference type="EMBL" id="NYJ36093.1"/>
    </source>
</evidence>
<organism evidence="1 2">
    <name type="scientific">Nocardiopsis aegyptia</name>
    <dbReference type="NCBI Taxonomy" id="220378"/>
    <lineage>
        <taxon>Bacteria</taxon>
        <taxon>Bacillati</taxon>
        <taxon>Actinomycetota</taxon>
        <taxon>Actinomycetes</taxon>
        <taxon>Streptosporangiales</taxon>
        <taxon>Nocardiopsidaceae</taxon>
        <taxon>Nocardiopsis</taxon>
    </lineage>
</organism>
<accession>A0A7Z0JB91</accession>
<dbReference type="InterPro" id="IPR029060">
    <property type="entry name" value="PIN-like_dom_sf"/>
</dbReference>
<dbReference type="RefSeq" id="WP_179825770.1">
    <property type="nucleotide sequence ID" value="NZ_JACCFS010000001.1"/>
</dbReference>
<evidence type="ECO:0008006" key="3">
    <source>
        <dbReference type="Google" id="ProtNLM"/>
    </source>
</evidence>